<dbReference type="GO" id="GO:0004477">
    <property type="term" value="F:methenyltetrahydrofolate cyclohydrolase activity"/>
    <property type="evidence" value="ECO:0007669"/>
    <property type="project" value="UniProtKB-UniRule"/>
</dbReference>
<dbReference type="InterPro" id="IPR020867">
    <property type="entry name" value="THF_DH/CycHdrlase_CS"/>
</dbReference>
<evidence type="ECO:0000256" key="5">
    <source>
        <dbReference type="ARBA" id="ARBA00022755"/>
    </source>
</evidence>
<keyword evidence="5 12" id="KW-0658">Purine biosynthesis</keyword>
<keyword evidence="3 12" id="KW-0554">One-carbon metabolism</keyword>
<dbReference type="RefSeq" id="WP_321395484.1">
    <property type="nucleotide sequence ID" value="NZ_CP139487.1"/>
</dbReference>
<dbReference type="GO" id="GO:0000105">
    <property type="term" value="P:L-histidine biosynthetic process"/>
    <property type="evidence" value="ECO:0007669"/>
    <property type="project" value="UniProtKB-KW"/>
</dbReference>
<comment type="pathway">
    <text evidence="1 12">One-carbon metabolism; tetrahydrofolate interconversion.</text>
</comment>
<evidence type="ECO:0000256" key="3">
    <source>
        <dbReference type="ARBA" id="ARBA00022563"/>
    </source>
</evidence>
<dbReference type="EMBL" id="CP139487">
    <property type="protein sequence ID" value="WPU65280.1"/>
    <property type="molecule type" value="Genomic_DNA"/>
</dbReference>
<feature type="binding site" evidence="12">
    <location>
        <begin position="168"/>
        <end position="170"/>
    </location>
    <ligand>
        <name>NADP(+)</name>
        <dbReference type="ChEBI" id="CHEBI:58349"/>
    </ligand>
</feature>
<dbReference type="PRINTS" id="PR00085">
    <property type="entry name" value="THFDHDRGNASE"/>
</dbReference>
<protein>
    <recommendedName>
        <fullName evidence="12">Bifunctional protein FolD</fullName>
    </recommendedName>
    <domain>
        <recommendedName>
            <fullName evidence="12">Methylenetetrahydrofolate dehydrogenase</fullName>
            <ecNumber evidence="12">1.5.1.5</ecNumber>
        </recommendedName>
    </domain>
    <domain>
        <recommendedName>
            <fullName evidence="12">Methenyltetrahydrofolate cyclohydrolase</fullName>
            <ecNumber evidence="12">3.5.4.9</ecNumber>
        </recommendedName>
    </domain>
</protein>
<dbReference type="EC" id="3.5.4.9" evidence="12"/>
<dbReference type="GO" id="GO:0005829">
    <property type="term" value="C:cytosol"/>
    <property type="evidence" value="ECO:0007669"/>
    <property type="project" value="TreeGrafter"/>
</dbReference>
<evidence type="ECO:0000259" key="14">
    <source>
        <dbReference type="Pfam" id="PF02882"/>
    </source>
</evidence>
<evidence type="ECO:0000256" key="4">
    <source>
        <dbReference type="ARBA" id="ARBA00022605"/>
    </source>
</evidence>
<evidence type="ECO:0000313" key="16">
    <source>
        <dbReference type="Proteomes" id="UP001324634"/>
    </source>
</evidence>
<dbReference type="PROSITE" id="PS00767">
    <property type="entry name" value="THF_DHG_CYH_2"/>
    <property type="match status" value="1"/>
</dbReference>
<dbReference type="PANTHER" id="PTHR48099:SF5">
    <property type="entry name" value="C-1-TETRAHYDROFOLATE SYNTHASE, CYTOPLASMIC"/>
    <property type="match status" value="1"/>
</dbReference>
<keyword evidence="8 12" id="KW-0560">Oxidoreductase</keyword>
<dbReference type="SUPFAM" id="SSF53223">
    <property type="entry name" value="Aminoacid dehydrogenase-like, N-terminal domain"/>
    <property type="match status" value="1"/>
</dbReference>
<evidence type="ECO:0000256" key="9">
    <source>
        <dbReference type="ARBA" id="ARBA00023102"/>
    </source>
</evidence>
<evidence type="ECO:0000256" key="7">
    <source>
        <dbReference type="ARBA" id="ARBA00022857"/>
    </source>
</evidence>
<gene>
    <name evidence="12" type="primary">folD</name>
    <name evidence="15" type="ORF">SOO65_00800</name>
</gene>
<sequence length="288" mass="31457">MTARILAAAPVVEQIKKDLIQRCESLKQQGHTPSMCVVLVGNNPASMSYIRNKKKMCEEIGAQFRLEHLDETISADEFLKKMETLNNDPSINGIIIQLPVSDELKNLALPNLVKPSKDIDGFHGMNTQNLYLGSTDLSLLLPCTPKGIVNLLKFYQVELKGKNVVVVGRSLIVGKPLSMLLSNFDATVTMAHSQTKNLRDLTRQADIVISAIGKAHFFDRSYFAPEKHTIVVDVGMNSLGGKLTGDVDQHDVMDVVRAITPVPGGVGPMTVVSLIQNLISATENQLKG</sequence>
<dbReference type="Proteomes" id="UP001324634">
    <property type="component" value="Chromosome"/>
</dbReference>
<comment type="catalytic activity">
    <reaction evidence="12">
        <text>(6R)-5,10-methylene-5,6,7,8-tetrahydrofolate + NADP(+) = (6R)-5,10-methenyltetrahydrofolate + NADPH</text>
        <dbReference type="Rhea" id="RHEA:22812"/>
        <dbReference type="ChEBI" id="CHEBI:15636"/>
        <dbReference type="ChEBI" id="CHEBI:57455"/>
        <dbReference type="ChEBI" id="CHEBI:57783"/>
        <dbReference type="ChEBI" id="CHEBI:58349"/>
        <dbReference type="EC" id="1.5.1.5"/>
    </reaction>
</comment>
<dbReference type="FunFam" id="3.40.50.720:FF:000094">
    <property type="entry name" value="Bifunctional protein FolD"/>
    <property type="match status" value="1"/>
</dbReference>
<evidence type="ECO:0000256" key="8">
    <source>
        <dbReference type="ARBA" id="ARBA00023002"/>
    </source>
</evidence>
<dbReference type="KEGG" id="psti:SOO65_00800"/>
<evidence type="ECO:0000256" key="10">
    <source>
        <dbReference type="ARBA" id="ARBA00023167"/>
    </source>
</evidence>
<feature type="domain" description="Tetrahydrofolate dehydrogenase/cyclohydrolase NAD(P)-binding" evidence="14">
    <location>
        <begin position="142"/>
        <end position="285"/>
    </location>
</feature>
<dbReference type="InterPro" id="IPR020631">
    <property type="entry name" value="THF_DH/CycHdrlase_NAD-bd_dom"/>
</dbReference>
<keyword evidence="7 12" id="KW-0521">NADP</keyword>
<evidence type="ECO:0000259" key="13">
    <source>
        <dbReference type="Pfam" id="PF00763"/>
    </source>
</evidence>
<dbReference type="FunFam" id="3.40.50.10860:FF:000005">
    <property type="entry name" value="C-1-tetrahydrofolate synthase, cytoplasmic, putative"/>
    <property type="match status" value="1"/>
</dbReference>
<comment type="function">
    <text evidence="12">Catalyzes the oxidation of 5,10-methylenetetrahydrofolate to 5,10-methenyltetrahydrofolate and then the hydrolysis of 5,10-methenyltetrahydrofolate to 10-formyltetrahydrofolate.</text>
</comment>
<keyword evidence="16" id="KW-1185">Reference proteome</keyword>
<keyword evidence="6 12" id="KW-0378">Hydrolase</keyword>
<evidence type="ECO:0000256" key="6">
    <source>
        <dbReference type="ARBA" id="ARBA00022801"/>
    </source>
</evidence>
<accession>A0AAX4HQE6</accession>
<dbReference type="Pfam" id="PF00763">
    <property type="entry name" value="THF_DHG_CYH"/>
    <property type="match status" value="1"/>
</dbReference>
<dbReference type="GO" id="GO:0035999">
    <property type="term" value="P:tetrahydrofolate interconversion"/>
    <property type="evidence" value="ECO:0007669"/>
    <property type="project" value="UniProtKB-UniRule"/>
</dbReference>
<evidence type="ECO:0000256" key="2">
    <source>
        <dbReference type="ARBA" id="ARBA00011738"/>
    </source>
</evidence>
<dbReference type="InterPro" id="IPR036291">
    <property type="entry name" value="NAD(P)-bd_dom_sf"/>
</dbReference>
<dbReference type="CDD" id="cd01080">
    <property type="entry name" value="NAD_bind_m-THF_DH_Cyclohyd"/>
    <property type="match status" value="1"/>
</dbReference>
<dbReference type="SUPFAM" id="SSF51735">
    <property type="entry name" value="NAD(P)-binding Rossmann-fold domains"/>
    <property type="match status" value="1"/>
</dbReference>
<keyword evidence="9 12" id="KW-0368">Histidine biosynthesis</keyword>
<dbReference type="InterPro" id="IPR046346">
    <property type="entry name" value="Aminoacid_DH-like_N_sf"/>
</dbReference>
<evidence type="ECO:0000313" key="15">
    <source>
        <dbReference type="EMBL" id="WPU65280.1"/>
    </source>
</evidence>
<dbReference type="AlphaFoldDB" id="A0AAX4HQE6"/>
<comment type="similarity">
    <text evidence="12">Belongs to the tetrahydrofolate dehydrogenase/cyclohydrolase family.</text>
</comment>
<dbReference type="Pfam" id="PF02882">
    <property type="entry name" value="THF_DHG_CYH_C"/>
    <property type="match status" value="1"/>
</dbReference>
<comment type="caution">
    <text evidence="12">Lacks conserved residue(s) required for the propagation of feature annotation.</text>
</comment>
<dbReference type="GO" id="GO:0009086">
    <property type="term" value="P:methionine biosynthetic process"/>
    <property type="evidence" value="ECO:0007669"/>
    <property type="project" value="UniProtKB-KW"/>
</dbReference>
<feature type="domain" description="Tetrahydrofolate dehydrogenase/cyclohydrolase catalytic" evidence="13">
    <location>
        <begin position="8"/>
        <end position="120"/>
    </location>
</feature>
<proteinExistence type="inferred from homology"/>
<comment type="subunit">
    <text evidence="2 12">Homodimer.</text>
</comment>
<dbReference type="Gene3D" id="3.40.50.10860">
    <property type="entry name" value="Leucine Dehydrogenase, chain A, domain 1"/>
    <property type="match status" value="1"/>
</dbReference>
<comment type="catalytic activity">
    <reaction evidence="12">
        <text>(6R)-5,10-methenyltetrahydrofolate + H2O = (6R)-10-formyltetrahydrofolate + H(+)</text>
        <dbReference type="Rhea" id="RHEA:23700"/>
        <dbReference type="ChEBI" id="CHEBI:15377"/>
        <dbReference type="ChEBI" id="CHEBI:15378"/>
        <dbReference type="ChEBI" id="CHEBI:57455"/>
        <dbReference type="ChEBI" id="CHEBI:195366"/>
        <dbReference type="EC" id="3.5.4.9"/>
    </reaction>
</comment>
<dbReference type="GO" id="GO:0004488">
    <property type="term" value="F:methylenetetrahydrofolate dehydrogenase (NADP+) activity"/>
    <property type="evidence" value="ECO:0007669"/>
    <property type="project" value="UniProtKB-UniRule"/>
</dbReference>
<dbReference type="HAMAP" id="MF_01576">
    <property type="entry name" value="THF_DHG_CYH"/>
    <property type="match status" value="1"/>
</dbReference>
<dbReference type="GO" id="GO:0006164">
    <property type="term" value="P:purine nucleotide biosynthetic process"/>
    <property type="evidence" value="ECO:0007669"/>
    <property type="project" value="UniProtKB-KW"/>
</dbReference>
<evidence type="ECO:0000256" key="11">
    <source>
        <dbReference type="ARBA" id="ARBA00023268"/>
    </source>
</evidence>
<name>A0AAX4HQE6_9BACT</name>
<evidence type="ECO:0000256" key="12">
    <source>
        <dbReference type="HAMAP-Rule" id="MF_01576"/>
    </source>
</evidence>
<dbReference type="Gene3D" id="3.40.50.720">
    <property type="entry name" value="NAD(P)-binding Rossmann-like Domain"/>
    <property type="match status" value="1"/>
</dbReference>
<dbReference type="PANTHER" id="PTHR48099">
    <property type="entry name" value="C-1-TETRAHYDROFOLATE SYNTHASE, CYTOPLASMIC-RELATED"/>
    <property type="match status" value="1"/>
</dbReference>
<keyword evidence="10 12" id="KW-0486">Methionine biosynthesis</keyword>
<organism evidence="15 16">
    <name type="scientific">Peredibacter starrii</name>
    <dbReference type="NCBI Taxonomy" id="28202"/>
    <lineage>
        <taxon>Bacteria</taxon>
        <taxon>Pseudomonadati</taxon>
        <taxon>Bdellovibrionota</taxon>
        <taxon>Bacteriovoracia</taxon>
        <taxon>Bacteriovoracales</taxon>
        <taxon>Bacteriovoracaceae</taxon>
        <taxon>Peredibacter</taxon>
    </lineage>
</organism>
<reference evidence="15 16" key="1">
    <citation type="submission" date="2023-11" db="EMBL/GenBank/DDBJ databases">
        <title>Peredibacter starrii A3.12.</title>
        <authorList>
            <person name="Mitchell R.J."/>
        </authorList>
    </citation>
    <scope>NUCLEOTIDE SEQUENCE [LARGE SCALE GENOMIC DNA]</scope>
    <source>
        <strain evidence="15 16">A3.12</strain>
    </source>
</reference>
<keyword evidence="11 12" id="KW-0511">Multifunctional enzyme</keyword>
<dbReference type="EC" id="1.5.1.5" evidence="12"/>
<dbReference type="InterPro" id="IPR000672">
    <property type="entry name" value="THF_DH/CycHdrlase"/>
</dbReference>
<evidence type="ECO:0000256" key="1">
    <source>
        <dbReference type="ARBA" id="ARBA00004777"/>
    </source>
</evidence>
<dbReference type="InterPro" id="IPR020630">
    <property type="entry name" value="THF_DH/CycHdrlase_cat_dom"/>
</dbReference>
<keyword evidence="4 12" id="KW-0028">Amino-acid biosynthesis</keyword>